<sequence length="82" mass="9174">MPQMDGYEATRQIRQLADARYQALPIIALTAHTMKGDDEKCFAAGMNDYLSKPVRVDELQQKLAKWLKVKPQQPSVVVAADA</sequence>
<evidence type="ECO:0000259" key="4">
    <source>
        <dbReference type="PROSITE" id="PS50110"/>
    </source>
</evidence>
<dbReference type="EMBL" id="MTEJ01000600">
    <property type="protein sequence ID" value="OQX01188.1"/>
    <property type="molecule type" value="Genomic_DNA"/>
</dbReference>
<dbReference type="PANTHER" id="PTHR45339">
    <property type="entry name" value="HYBRID SIGNAL TRANSDUCTION HISTIDINE KINASE J"/>
    <property type="match status" value="1"/>
</dbReference>
<evidence type="ECO:0000256" key="3">
    <source>
        <dbReference type="PROSITE-ProRule" id="PRU00169"/>
    </source>
</evidence>
<evidence type="ECO:0000313" key="6">
    <source>
        <dbReference type="Proteomes" id="UP000192491"/>
    </source>
</evidence>
<dbReference type="GO" id="GO:0000160">
    <property type="term" value="P:phosphorelay signal transduction system"/>
    <property type="evidence" value="ECO:0007669"/>
    <property type="project" value="UniProtKB-KW"/>
</dbReference>
<organism evidence="5 6">
    <name type="scientific">Thiothrix lacustris</name>
    <dbReference type="NCBI Taxonomy" id="525917"/>
    <lineage>
        <taxon>Bacteria</taxon>
        <taxon>Pseudomonadati</taxon>
        <taxon>Pseudomonadota</taxon>
        <taxon>Gammaproteobacteria</taxon>
        <taxon>Thiotrichales</taxon>
        <taxon>Thiotrichaceae</taxon>
        <taxon>Thiothrix</taxon>
    </lineage>
</organism>
<dbReference type="InterPro" id="IPR001789">
    <property type="entry name" value="Sig_transdc_resp-reg_receiver"/>
</dbReference>
<evidence type="ECO:0000256" key="2">
    <source>
        <dbReference type="ARBA" id="ARBA00023012"/>
    </source>
</evidence>
<dbReference type="Gene3D" id="3.40.50.2300">
    <property type="match status" value="1"/>
</dbReference>
<reference evidence="5 6" key="1">
    <citation type="submission" date="2017-01" db="EMBL/GenBank/DDBJ databases">
        <title>Novel large sulfur bacteria in the metagenomes of groundwater-fed chemosynthetic microbial mats in the Lake Huron basin.</title>
        <authorList>
            <person name="Sharrar A.M."/>
            <person name="Flood B.E."/>
            <person name="Bailey J.V."/>
            <person name="Jones D.S."/>
            <person name="Biddanda B."/>
            <person name="Ruberg S.A."/>
            <person name="Marcus D.N."/>
            <person name="Dick G.J."/>
        </authorList>
    </citation>
    <scope>NUCLEOTIDE SEQUENCE [LARGE SCALE GENOMIC DNA]</scope>
    <source>
        <strain evidence="5">A8</strain>
    </source>
</reference>
<dbReference type="SUPFAM" id="SSF52172">
    <property type="entry name" value="CheY-like"/>
    <property type="match status" value="1"/>
</dbReference>
<accession>A0A1Y1QAG2</accession>
<dbReference type="PROSITE" id="PS50110">
    <property type="entry name" value="RESPONSE_REGULATORY"/>
    <property type="match status" value="1"/>
</dbReference>
<dbReference type="Proteomes" id="UP000192491">
    <property type="component" value="Unassembled WGS sequence"/>
</dbReference>
<protein>
    <recommendedName>
        <fullName evidence="4">Response regulatory domain-containing protein</fullName>
    </recommendedName>
</protein>
<dbReference type="PANTHER" id="PTHR45339:SF1">
    <property type="entry name" value="HYBRID SIGNAL TRANSDUCTION HISTIDINE KINASE J"/>
    <property type="match status" value="1"/>
</dbReference>
<proteinExistence type="predicted"/>
<feature type="domain" description="Response regulatory" evidence="4">
    <location>
        <begin position="1"/>
        <end position="67"/>
    </location>
</feature>
<dbReference type="Pfam" id="PF00072">
    <property type="entry name" value="Response_reg"/>
    <property type="match status" value="1"/>
</dbReference>
<keyword evidence="1" id="KW-0597">Phosphoprotein</keyword>
<evidence type="ECO:0000256" key="1">
    <source>
        <dbReference type="ARBA" id="ARBA00022553"/>
    </source>
</evidence>
<evidence type="ECO:0000313" key="5">
    <source>
        <dbReference type="EMBL" id="OQX01188.1"/>
    </source>
</evidence>
<dbReference type="InterPro" id="IPR011006">
    <property type="entry name" value="CheY-like_superfamily"/>
</dbReference>
<comment type="caution">
    <text evidence="5">The sequence shown here is derived from an EMBL/GenBank/DDBJ whole genome shotgun (WGS) entry which is preliminary data.</text>
</comment>
<comment type="caution">
    <text evidence="3">Lacks conserved residue(s) required for the propagation of feature annotation.</text>
</comment>
<keyword evidence="2" id="KW-0902">Two-component regulatory system</keyword>
<name>A0A1Y1QAG2_9GAMM</name>
<gene>
    <name evidence="5" type="ORF">BWK73_46905</name>
</gene>
<dbReference type="AlphaFoldDB" id="A0A1Y1QAG2"/>
<dbReference type="CDD" id="cd17546">
    <property type="entry name" value="REC_hyHK_CKI1_RcsC-like"/>
    <property type="match status" value="1"/>
</dbReference>